<protein>
    <recommendedName>
        <fullName evidence="6">Galactose oxidase</fullName>
    </recommendedName>
</protein>
<feature type="non-terminal residue" evidence="4">
    <location>
        <position position="283"/>
    </location>
</feature>
<dbReference type="InterPro" id="IPR011043">
    <property type="entry name" value="Gal_Oxase/kelch_b-propeller"/>
</dbReference>
<reference evidence="4" key="1">
    <citation type="submission" date="2023-10" db="EMBL/GenBank/DDBJ databases">
        <authorList>
            <person name="Chen Y."/>
            <person name="Shah S."/>
            <person name="Dougan E. K."/>
            <person name="Thang M."/>
            <person name="Chan C."/>
        </authorList>
    </citation>
    <scope>NUCLEOTIDE SEQUENCE [LARGE SCALE GENOMIC DNA]</scope>
</reference>
<gene>
    <name evidence="4" type="ORF">PCOR1329_LOCUS16887</name>
</gene>
<feature type="region of interest" description="Disordered" evidence="3">
    <location>
        <begin position="154"/>
        <end position="177"/>
    </location>
</feature>
<dbReference type="EMBL" id="CAUYUJ010005201">
    <property type="protein sequence ID" value="CAK0812639.1"/>
    <property type="molecule type" value="Genomic_DNA"/>
</dbReference>
<evidence type="ECO:0000256" key="1">
    <source>
        <dbReference type="ARBA" id="ARBA00022441"/>
    </source>
</evidence>
<evidence type="ECO:0008006" key="6">
    <source>
        <dbReference type="Google" id="ProtNLM"/>
    </source>
</evidence>
<dbReference type="SUPFAM" id="SSF50965">
    <property type="entry name" value="Galactose oxidase, central domain"/>
    <property type="match status" value="1"/>
</dbReference>
<keyword evidence="5" id="KW-1185">Reference proteome</keyword>
<keyword evidence="1" id="KW-0880">Kelch repeat</keyword>
<dbReference type="Gene3D" id="2.120.10.80">
    <property type="entry name" value="Kelch-type beta propeller"/>
    <property type="match status" value="1"/>
</dbReference>
<organism evidence="4 5">
    <name type="scientific">Prorocentrum cordatum</name>
    <dbReference type="NCBI Taxonomy" id="2364126"/>
    <lineage>
        <taxon>Eukaryota</taxon>
        <taxon>Sar</taxon>
        <taxon>Alveolata</taxon>
        <taxon>Dinophyceae</taxon>
        <taxon>Prorocentrales</taxon>
        <taxon>Prorocentraceae</taxon>
        <taxon>Prorocentrum</taxon>
    </lineage>
</organism>
<sequence length="283" mass="30325">MPRPLAWTRLRNEGSVVVSPRSGHTLTATSVGFVLYGGMDGRRNDLGNPAPNSDLFVLKLGPKGTFEWNGVEIDAGSQTPPVRTLHTAVAVSSDELFVFGGIHSTTPYQALNDGWTLDTTGFEWRRCQFKTAKPEHKGSYLRRMTGKIPEYLMQMPSNSLPSQPRNNSASKKPKQRAASVTFESLALAASRAVTDRALTGGGAQAVKNSMRGTMGITNSTTSPTTSWGRKAWKKILTSKRGSVAPGAGSPGDSVSPGVTAASKAREMKMRQKKAQGPSLMTSE</sequence>
<name>A0ABN9R4E0_9DINO</name>
<evidence type="ECO:0000313" key="5">
    <source>
        <dbReference type="Proteomes" id="UP001189429"/>
    </source>
</evidence>
<comment type="caution">
    <text evidence="4">The sequence shown here is derived from an EMBL/GenBank/DDBJ whole genome shotgun (WGS) entry which is preliminary data.</text>
</comment>
<feature type="region of interest" description="Disordered" evidence="3">
    <location>
        <begin position="237"/>
        <end position="283"/>
    </location>
</feature>
<dbReference type="PANTHER" id="PTHR46228:SF2">
    <property type="entry name" value="KELCH REPEAT PROTEIN (AFU_ORTHOLOGUE AFUA_4G14350)"/>
    <property type="match status" value="1"/>
</dbReference>
<evidence type="ECO:0000256" key="3">
    <source>
        <dbReference type="SAM" id="MobiDB-lite"/>
    </source>
</evidence>
<dbReference type="Pfam" id="PF24681">
    <property type="entry name" value="Kelch_KLHDC2_KLHL20_DRC7"/>
    <property type="match status" value="1"/>
</dbReference>
<keyword evidence="2" id="KW-0677">Repeat</keyword>
<dbReference type="InterPro" id="IPR015915">
    <property type="entry name" value="Kelch-typ_b-propeller"/>
</dbReference>
<dbReference type="Proteomes" id="UP001189429">
    <property type="component" value="Unassembled WGS sequence"/>
</dbReference>
<accession>A0ABN9R4E0</accession>
<proteinExistence type="predicted"/>
<dbReference type="PANTHER" id="PTHR46228">
    <property type="entry name" value="KELCH DOMAIN-CONTAINING PROTEIN"/>
    <property type="match status" value="1"/>
</dbReference>
<evidence type="ECO:0000256" key="2">
    <source>
        <dbReference type="ARBA" id="ARBA00022737"/>
    </source>
</evidence>
<evidence type="ECO:0000313" key="4">
    <source>
        <dbReference type="EMBL" id="CAK0812639.1"/>
    </source>
</evidence>
<feature type="compositionally biased region" description="Polar residues" evidence="3">
    <location>
        <begin position="155"/>
        <end position="170"/>
    </location>
</feature>